<keyword evidence="3" id="KW-1185">Reference proteome</keyword>
<gene>
    <name evidence="2" type="ORF">EJ03DRAFT_192799</name>
</gene>
<evidence type="ECO:0000313" key="2">
    <source>
        <dbReference type="EMBL" id="KAF2766087.1"/>
    </source>
</evidence>
<reference evidence="2" key="1">
    <citation type="journal article" date="2020" name="Stud. Mycol.">
        <title>101 Dothideomycetes genomes: a test case for predicting lifestyles and emergence of pathogens.</title>
        <authorList>
            <person name="Haridas S."/>
            <person name="Albert R."/>
            <person name="Binder M."/>
            <person name="Bloem J."/>
            <person name="Labutti K."/>
            <person name="Salamov A."/>
            <person name="Andreopoulos B."/>
            <person name="Baker S."/>
            <person name="Barry K."/>
            <person name="Bills G."/>
            <person name="Bluhm B."/>
            <person name="Cannon C."/>
            <person name="Castanera R."/>
            <person name="Culley D."/>
            <person name="Daum C."/>
            <person name="Ezra D."/>
            <person name="Gonzalez J."/>
            <person name="Henrissat B."/>
            <person name="Kuo A."/>
            <person name="Liang C."/>
            <person name="Lipzen A."/>
            <person name="Lutzoni F."/>
            <person name="Magnuson J."/>
            <person name="Mondo S."/>
            <person name="Nolan M."/>
            <person name="Ohm R."/>
            <person name="Pangilinan J."/>
            <person name="Park H.-J."/>
            <person name="Ramirez L."/>
            <person name="Alfaro M."/>
            <person name="Sun H."/>
            <person name="Tritt A."/>
            <person name="Yoshinaga Y."/>
            <person name="Zwiers L.-H."/>
            <person name="Turgeon B."/>
            <person name="Goodwin S."/>
            <person name="Spatafora J."/>
            <person name="Crous P."/>
            <person name="Grigoriev I."/>
        </authorList>
    </citation>
    <scope>NUCLEOTIDE SEQUENCE</scope>
    <source>
        <strain evidence="2">CBS 116005</strain>
    </source>
</reference>
<evidence type="ECO:0000256" key="1">
    <source>
        <dbReference type="SAM" id="MobiDB-lite"/>
    </source>
</evidence>
<proteinExistence type="predicted"/>
<dbReference type="EMBL" id="ML995878">
    <property type="protein sequence ID" value="KAF2766087.1"/>
    <property type="molecule type" value="Genomic_DNA"/>
</dbReference>
<accession>A0A6G1KZQ0</accession>
<feature type="compositionally biased region" description="Basic residues" evidence="1">
    <location>
        <begin position="326"/>
        <end position="339"/>
    </location>
</feature>
<dbReference type="AlphaFoldDB" id="A0A6G1KZQ0"/>
<feature type="compositionally biased region" description="Basic and acidic residues" evidence="1">
    <location>
        <begin position="292"/>
        <end position="302"/>
    </location>
</feature>
<name>A0A6G1KZQ0_9PEZI</name>
<evidence type="ECO:0000313" key="3">
    <source>
        <dbReference type="Proteomes" id="UP000799436"/>
    </source>
</evidence>
<feature type="compositionally biased region" description="Basic and acidic residues" evidence="1">
    <location>
        <begin position="274"/>
        <end position="283"/>
    </location>
</feature>
<feature type="compositionally biased region" description="Basic residues" evidence="1">
    <location>
        <begin position="38"/>
        <end position="58"/>
    </location>
</feature>
<feature type="region of interest" description="Disordered" evidence="1">
    <location>
        <begin position="106"/>
        <end position="134"/>
    </location>
</feature>
<feature type="region of interest" description="Disordered" evidence="1">
    <location>
        <begin position="31"/>
        <end position="58"/>
    </location>
</feature>
<protein>
    <submittedName>
        <fullName evidence="2">Uncharacterized protein</fullName>
    </submittedName>
</protein>
<sequence>MPSRATCTRRGRRSCTASGAMASTTEALHGSCGSSCLGRRRRTTASRPRPRCRLRRGGRRGSASACLSYTHSDMPCWRPQTAHITRQRSPLTAPCQRLFFPTRIDTSPAMSHQHSPPQESPHHNSALPGSTAKDMSTPEECFRYLDSVCDKVLAQHKHVRELCDHMRRYIKRSKEAAEHFCPEASVDDECLRMATKLQAENRETLSKLVWAGIEGVMWYRELSLGQPWTSQEETLLTIIAAQTTFLMRITGIQPTDLLEFNMAKAELFESQERRRACAHEDGHAAPSASRHASQERTSHANGEEAVLPHPGASSSADAHVQPTGRLKGKARKAQAKTRR</sequence>
<dbReference type="Proteomes" id="UP000799436">
    <property type="component" value="Unassembled WGS sequence"/>
</dbReference>
<organism evidence="2 3">
    <name type="scientific">Teratosphaeria nubilosa</name>
    <dbReference type="NCBI Taxonomy" id="161662"/>
    <lineage>
        <taxon>Eukaryota</taxon>
        <taxon>Fungi</taxon>
        <taxon>Dikarya</taxon>
        <taxon>Ascomycota</taxon>
        <taxon>Pezizomycotina</taxon>
        <taxon>Dothideomycetes</taxon>
        <taxon>Dothideomycetidae</taxon>
        <taxon>Mycosphaerellales</taxon>
        <taxon>Teratosphaeriaceae</taxon>
        <taxon>Teratosphaeria</taxon>
    </lineage>
</organism>
<feature type="region of interest" description="Disordered" evidence="1">
    <location>
        <begin position="274"/>
        <end position="339"/>
    </location>
</feature>